<reference evidence="1 3" key="1">
    <citation type="submission" date="2019-12" db="EMBL/GenBank/DDBJ databases">
        <title>Microbes associate with the intestines of laboratory mice.</title>
        <authorList>
            <person name="Navarre W."/>
            <person name="Wong E."/>
        </authorList>
    </citation>
    <scope>NUCLEOTIDE SEQUENCE [LARGE SCALE GENOMIC DNA]</scope>
    <source>
        <strain evidence="1 3">NM51_B2-22</strain>
    </source>
</reference>
<comment type="caution">
    <text evidence="2">The sequence shown here is derived from an EMBL/GenBank/DDBJ whole genome shotgun (WGS) entry which is preliminary data.</text>
</comment>
<reference evidence="2 4" key="2">
    <citation type="submission" date="2020-07" db="EMBL/GenBank/DDBJ databases">
        <title>MOT database genomes.</title>
        <authorList>
            <person name="Joseph S."/>
            <person name="Aduse-Opoku J."/>
            <person name="Hashim A."/>
            <person name="Wade W."/>
            <person name="Curtis M."/>
        </authorList>
    </citation>
    <scope>NUCLEOTIDE SEQUENCE [LARGE SCALE GENOMIC DNA]</scope>
    <source>
        <strain evidence="2 4">STR</strain>
    </source>
</reference>
<evidence type="ECO:0000313" key="4">
    <source>
        <dbReference type="Proteomes" id="UP000589521"/>
    </source>
</evidence>
<dbReference type="RefSeq" id="WP_160331977.1">
    <property type="nucleotide sequence ID" value="NZ_JACBXX010000100.1"/>
</dbReference>
<dbReference type="AlphaFoldDB" id="A0A7Z0M6G7"/>
<name>A0A7Z0M6G7_9STRE</name>
<organism evidence="2 4">
    <name type="scientific">Streptococcus danieliae</name>
    <dbReference type="NCBI Taxonomy" id="747656"/>
    <lineage>
        <taxon>Bacteria</taxon>
        <taxon>Bacillati</taxon>
        <taxon>Bacillota</taxon>
        <taxon>Bacilli</taxon>
        <taxon>Lactobacillales</taxon>
        <taxon>Streptococcaceae</taxon>
        <taxon>Streptococcus</taxon>
    </lineage>
</organism>
<dbReference type="Proteomes" id="UP000461595">
    <property type="component" value="Unassembled WGS sequence"/>
</dbReference>
<evidence type="ECO:0000313" key="1">
    <source>
        <dbReference type="EMBL" id="MVX58144.1"/>
    </source>
</evidence>
<gene>
    <name evidence="1" type="ORF">E5983_00445</name>
    <name evidence="2" type="ORF">HZY94_03930</name>
</gene>
<evidence type="ECO:0000313" key="3">
    <source>
        <dbReference type="Proteomes" id="UP000461595"/>
    </source>
</evidence>
<dbReference type="OrthoDB" id="2224273at2"/>
<sequence length="64" mass="7631">MNELYLSIHDQLLTLLVLFLLLGLTVFHRKPKIETTEETRATKQETELTPDYGRYIWLAGRYYN</sequence>
<accession>A0A7Z0M6G7</accession>
<evidence type="ECO:0000313" key="2">
    <source>
        <dbReference type="EMBL" id="NYS96330.1"/>
    </source>
</evidence>
<dbReference type="EMBL" id="JACBXX010000100">
    <property type="protein sequence ID" value="NYS96330.1"/>
    <property type="molecule type" value="Genomic_DNA"/>
</dbReference>
<protein>
    <submittedName>
        <fullName evidence="2">Uncharacterized protein</fullName>
    </submittedName>
</protein>
<dbReference type="EMBL" id="WSRS01000002">
    <property type="protein sequence ID" value="MVX58144.1"/>
    <property type="molecule type" value="Genomic_DNA"/>
</dbReference>
<dbReference type="Proteomes" id="UP000589521">
    <property type="component" value="Unassembled WGS sequence"/>
</dbReference>
<proteinExistence type="predicted"/>